<accession>A0A1F8EY27</accession>
<keyword evidence="1" id="KW-0472">Membrane</keyword>
<reference evidence="2 3" key="1">
    <citation type="journal article" date="2016" name="Nat. Commun.">
        <title>Thousands of microbial genomes shed light on interconnected biogeochemical processes in an aquifer system.</title>
        <authorList>
            <person name="Anantharaman K."/>
            <person name="Brown C.T."/>
            <person name="Hug L.A."/>
            <person name="Sharon I."/>
            <person name="Castelle C.J."/>
            <person name="Probst A.J."/>
            <person name="Thomas B.C."/>
            <person name="Singh A."/>
            <person name="Wilkins M.J."/>
            <person name="Karaoz U."/>
            <person name="Brodie E.L."/>
            <person name="Williams K.H."/>
            <person name="Hubbard S.S."/>
            <person name="Banfield J.F."/>
        </authorList>
    </citation>
    <scope>NUCLEOTIDE SEQUENCE [LARGE SCALE GENOMIC DNA]</scope>
</reference>
<feature type="transmembrane region" description="Helical" evidence="1">
    <location>
        <begin position="20"/>
        <end position="39"/>
    </location>
</feature>
<name>A0A1F8EY27_9BACT</name>
<keyword evidence="1" id="KW-0812">Transmembrane</keyword>
<sequence length="199" mass="22231">MLRIANKMTKFFKENWIHLVRVVLILFVIILALWASWAIKDSDFVSGIVKQFGYAGIFLIAVVSGFNLVIPVPAISFLPIFLASGLNVLAVVSIIAAGMTLADFVGYLLGKAGRYMALSAFERRVINKFERFKDKLHWSPALALFLYASFVPLPNEVIVLPMAFLGYRFTHIFFPVFFGNMVFNSLYAAGVVNILKLIG</sequence>
<gene>
    <name evidence="2" type="ORF">A2750_04305</name>
</gene>
<evidence type="ECO:0000313" key="2">
    <source>
        <dbReference type="EMBL" id="OGN05777.1"/>
    </source>
</evidence>
<organism evidence="2 3">
    <name type="scientific">Candidatus Yanofskybacteria bacterium RIFCSPHIGHO2_01_FULL_45_42</name>
    <dbReference type="NCBI Taxonomy" id="1802671"/>
    <lineage>
        <taxon>Bacteria</taxon>
        <taxon>Candidatus Yanofskyibacteriota</taxon>
    </lineage>
</organism>
<dbReference type="InterPro" id="IPR051311">
    <property type="entry name" value="DedA_domain"/>
</dbReference>
<evidence type="ECO:0000256" key="1">
    <source>
        <dbReference type="SAM" id="Phobius"/>
    </source>
</evidence>
<dbReference type="Proteomes" id="UP000178023">
    <property type="component" value="Unassembled WGS sequence"/>
</dbReference>
<evidence type="ECO:0008006" key="4">
    <source>
        <dbReference type="Google" id="ProtNLM"/>
    </source>
</evidence>
<dbReference type="PANTHER" id="PTHR42709">
    <property type="entry name" value="ALKALINE PHOSPHATASE LIKE PROTEIN"/>
    <property type="match status" value="1"/>
</dbReference>
<proteinExistence type="predicted"/>
<evidence type="ECO:0000313" key="3">
    <source>
        <dbReference type="Proteomes" id="UP000178023"/>
    </source>
</evidence>
<comment type="caution">
    <text evidence="2">The sequence shown here is derived from an EMBL/GenBank/DDBJ whole genome shotgun (WGS) entry which is preliminary data.</text>
</comment>
<dbReference type="EMBL" id="MGJL01000048">
    <property type="protein sequence ID" value="OGN05777.1"/>
    <property type="molecule type" value="Genomic_DNA"/>
</dbReference>
<protein>
    <recommendedName>
        <fullName evidence="4">TVP38/TMEM64 family membrane protein</fullName>
    </recommendedName>
</protein>
<keyword evidence="1" id="KW-1133">Transmembrane helix</keyword>
<feature type="transmembrane region" description="Helical" evidence="1">
    <location>
        <begin position="142"/>
        <end position="166"/>
    </location>
</feature>
<feature type="transmembrane region" description="Helical" evidence="1">
    <location>
        <begin position="51"/>
        <end position="70"/>
    </location>
</feature>
<feature type="transmembrane region" description="Helical" evidence="1">
    <location>
        <begin position="172"/>
        <end position="195"/>
    </location>
</feature>
<dbReference type="AlphaFoldDB" id="A0A1F8EY27"/>